<dbReference type="RefSeq" id="WP_143986234.1">
    <property type="nucleotide sequence ID" value="NZ_CP041692.1"/>
</dbReference>
<dbReference type="Pfam" id="PF03729">
    <property type="entry name" value="DUF308"/>
    <property type="match status" value="2"/>
</dbReference>
<gene>
    <name evidence="2" type="ORF">FOE78_10485</name>
</gene>
<keyword evidence="1" id="KW-0812">Transmembrane</keyword>
<feature type="transmembrane region" description="Helical" evidence="1">
    <location>
        <begin position="132"/>
        <end position="155"/>
    </location>
</feature>
<sequence length="195" mass="20951">MSFVDPEASAFGDLAKKVWYWPVIRGVLAIILGILAFAAPLTTVVTIAIVVGIWFIIDGIVAIVDAIRQRGSGGMAFHIIVGIVDLVFGLLLLFWPGKTLLVFVYLAGIWAIVLGVLEIIASIRSRKQNSGWIWGLAVGAIAIIFGIVVAVHPGFSLVTMTWIIGIFAVVFGIFWIIFGFMIRSAGKKASAGQLP</sequence>
<accession>A0A516PYM1</accession>
<dbReference type="InterPro" id="IPR052712">
    <property type="entry name" value="Acid_resist_chaperone_HdeD"/>
</dbReference>
<dbReference type="EMBL" id="CP041692">
    <property type="protein sequence ID" value="QDP96268.1"/>
    <property type="molecule type" value="Genomic_DNA"/>
</dbReference>
<proteinExistence type="predicted"/>
<evidence type="ECO:0000313" key="3">
    <source>
        <dbReference type="Proteomes" id="UP000319263"/>
    </source>
</evidence>
<organism evidence="2 3">
    <name type="scientific">Microlunatus elymi</name>
    <dbReference type="NCBI Taxonomy" id="2596828"/>
    <lineage>
        <taxon>Bacteria</taxon>
        <taxon>Bacillati</taxon>
        <taxon>Actinomycetota</taxon>
        <taxon>Actinomycetes</taxon>
        <taxon>Propionibacteriales</taxon>
        <taxon>Propionibacteriaceae</taxon>
        <taxon>Microlunatus</taxon>
    </lineage>
</organism>
<keyword evidence="1" id="KW-1133">Transmembrane helix</keyword>
<feature type="transmembrane region" description="Helical" evidence="1">
    <location>
        <begin position="76"/>
        <end position="95"/>
    </location>
</feature>
<dbReference type="InterPro" id="IPR005325">
    <property type="entry name" value="DUF308_memb"/>
</dbReference>
<feature type="transmembrane region" description="Helical" evidence="1">
    <location>
        <begin position="101"/>
        <end position="120"/>
    </location>
</feature>
<dbReference type="GO" id="GO:0005886">
    <property type="term" value="C:plasma membrane"/>
    <property type="evidence" value="ECO:0007669"/>
    <property type="project" value="TreeGrafter"/>
</dbReference>
<evidence type="ECO:0000313" key="2">
    <source>
        <dbReference type="EMBL" id="QDP96268.1"/>
    </source>
</evidence>
<evidence type="ECO:0000256" key="1">
    <source>
        <dbReference type="SAM" id="Phobius"/>
    </source>
</evidence>
<dbReference type="KEGG" id="mik:FOE78_10485"/>
<dbReference type="OrthoDB" id="3733928at2"/>
<name>A0A516PYM1_9ACTN</name>
<keyword evidence="1" id="KW-0472">Membrane</keyword>
<dbReference type="Proteomes" id="UP000319263">
    <property type="component" value="Chromosome"/>
</dbReference>
<feature type="transmembrane region" description="Helical" evidence="1">
    <location>
        <begin position="18"/>
        <end position="38"/>
    </location>
</feature>
<dbReference type="PANTHER" id="PTHR34989:SF1">
    <property type="entry name" value="PROTEIN HDED"/>
    <property type="match status" value="1"/>
</dbReference>
<reference evidence="2 3" key="1">
    <citation type="submission" date="2019-07" db="EMBL/GenBank/DDBJ databases">
        <title>Microlunatus dokdonensis sp. nov. isolated from the rhizospheric soil of the wild plant Elymus tsukushiensis.</title>
        <authorList>
            <person name="Ghim S.-Y."/>
            <person name="Hwang Y.-J."/>
            <person name="Son J.-S."/>
            <person name="Shin J.-H."/>
        </authorList>
    </citation>
    <scope>NUCLEOTIDE SEQUENCE [LARGE SCALE GENOMIC DNA]</scope>
    <source>
        <strain evidence="2 3">KUDC0627</strain>
    </source>
</reference>
<protein>
    <submittedName>
        <fullName evidence="2">HdeD family acid-resistance protein</fullName>
    </submittedName>
</protein>
<feature type="transmembrane region" description="Helical" evidence="1">
    <location>
        <begin position="44"/>
        <end position="64"/>
    </location>
</feature>
<dbReference type="PANTHER" id="PTHR34989">
    <property type="entry name" value="PROTEIN HDED"/>
    <property type="match status" value="1"/>
</dbReference>
<feature type="transmembrane region" description="Helical" evidence="1">
    <location>
        <begin position="161"/>
        <end position="182"/>
    </location>
</feature>
<dbReference type="AlphaFoldDB" id="A0A516PYM1"/>
<keyword evidence="3" id="KW-1185">Reference proteome</keyword>